<dbReference type="RefSeq" id="WP_311951721.1">
    <property type="nucleotide sequence ID" value="NZ_JAVLVU010000001.1"/>
</dbReference>
<evidence type="ECO:0000313" key="3">
    <source>
        <dbReference type="EMBL" id="MDT3404396.1"/>
    </source>
</evidence>
<keyword evidence="4" id="KW-1185">Reference proteome</keyword>
<keyword evidence="1" id="KW-0472">Membrane</keyword>
<accession>A0ABU3GXS0</accession>
<dbReference type="Proteomes" id="UP001258315">
    <property type="component" value="Unassembled WGS sequence"/>
</dbReference>
<feature type="transmembrane region" description="Helical" evidence="1">
    <location>
        <begin position="167"/>
        <end position="185"/>
    </location>
</feature>
<feature type="domain" description="CAAX prenyl protease 2/Lysostaphin resistance protein A-like" evidence="2">
    <location>
        <begin position="170"/>
        <end position="257"/>
    </location>
</feature>
<gene>
    <name evidence="3" type="ORF">QE417_003468</name>
</gene>
<feature type="transmembrane region" description="Helical" evidence="1">
    <location>
        <begin position="108"/>
        <end position="130"/>
    </location>
</feature>
<dbReference type="PANTHER" id="PTHR36435:SF1">
    <property type="entry name" value="CAAX AMINO TERMINAL PROTEASE FAMILY PROTEIN"/>
    <property type="match status" value="1"/>
</dbReference>
<sequence length="310" mass="34617">MNTEKPYYNHNRAMSPAMQLVAFTGLTIGLLTLGTAIVFGYIYLRYGPAAVSQLASLNLASPVVLNNLWLLQVVGTTLPILFIPIVFGKLIMHEPEAYLRINTKFSALLILIVLATMAASMPFMESLITFNRKMVFPDSLKKLEKFVKESEASAQKVTAVLLKMNSWWDMIKALLLVGLATAIAEELMFRGCLQTILIRWQKNAHVGIWLTAILFSAFHMEFYGFLPRMALGVLFGYFTVWSGSIWPAVWAHFLNNGTAVVFAYIYGLNGDVKLDAKFDYILPLLSILFTVALLLGYRKVASRKTIAGSI</sequence>
<dbReference type="GO" id="GO:0006508">
    <property type="term" value="P:proteolysis"/>
    <property type="evidence" value="ECO:0007669"/>
    <property type="project" value="UniProtKB-KW"/>
</dbReference>
<proteinExistence type="predicted"/>
<dbReference type="InterPro" id="IPR003675">
    <property type="entry name" value="Rce1/LyrA-like_dom"/>
</dbReference>
<dbReference type="EMBL" id="JAVLVU010000001">
    <property type="protein sequence ID" value="MDT3404396.1"/>
    <property type="molecule type" value="Genomic_DNA"/>
</dbReference>
<feature type="transmembrane region" description="Helical" evidence="1">
    <location>
        <begin position="245"/>
        <end position="266"/>
    </location>
</feature>
<keyword evidence="1" id="KW-1133">Transmembrane helix</keyword>
<reference evidence="4" key="1">
    <citation type="submission" date="2023-07" db="EMBL/GenBank/DDBJ databases">
        <title>Functional and genomic diversity of the sorghum phyllosphere microbiome.</title>
        <authorList>
            <person name="Shade A."/>
        </authorList>
    </citation>
    <scope>NUCLEOTIDE SEQUENCE [LARGE SCALE GENOMIC DNA]</scope>
    <source>
        <strain evidence="4">SORGH_AS_0422</strain>
    </source>
</reference>
<evidence type="ECO:0000313" key="4">
    <source>
        <dbReference type="Proteomes" id="UP001258315"/>
    </source>
</evidence>
<evidence type="ECO:0000259" key="2">
    <source>
        <dbReference type="Pfam" id="PF02517"/>
    </source>
</evidence>
<comment type="caution">
    <text evidence="3">The sequence shown here is derived from an EMBL/GenBank/DDBJ whole genome shotgun (WGS) entry which is preliminary data.</text>
</comment>
<dbReference type="Pfam" id="PF02517">
    <property type="entry name" value="Rce1-like"/>
    <property type="match status" value="1"/>
</dbReference>
<evidence type="ECO:0000256" key="1">
    <source>
        <dbReference type="SAM" id="Phobius"/>
    </source>
</evidence>
<feature type="transmembrane region" description="Helical" evidence="1">
    <location>
        <begin position="278"/>
        <end position="297"/>
    </location>
</feature>
<keyword evidence="3" id="KW-0378">Hydrolase</keyword>
<dbReference type="InterPro" id="IPR052710">
    <property type="entry name" value="CAAX_protease"/>
</dbReference>
<feature type="transmembrane region" description="Helical" evidence="1">
    <location>
        <begin position="64"/>
        <end position="87"/>
    </location>
</feature>
<feature type="transmembrane region" description="Helical" evidence="1">
    <location>
        <begin position="20"/>
        <end position="44"/>
    </location>
</feature>
<name>A0ABU3GXS0_9SPHI</name>
<feature type="transmembrane region" description="Helical" evidence="1">
    <location>
        <begin position="206"/>
        <end position="225"/>
    </location>
</feature>
<dbReference type="PANTHER" id="PTHR36435">
    <property type="entry name" value="SLR1288 PROTEIN"/>
    <property type="match status" value="1"/>
</dbReference>
<protein>
    <submittedName>
        <fullName evidence="3">Membrane protease YdiL (CAAX protease family)</fullName>
    </submittedName>
</protein>
<dbReference type="GO" id="GO:0008233">
    <property type="term" value="F:peptidase activity"/>
    <property type="evidence" value="ECO:0007669"/>
    <property type="project" value="UniProtKB-KW"/>
</dbReference>
<keyword evidence="1" id="KW-0812">Transmembrane</keyword>
<organism evidence="3 4">
    <name type="scientific">Mucilaginibacter terrae</name>
    <dbReference type="NCBI Taxonomy" id="1955052"/>
    <lineage>
        <taxon>Bacteria</taxon>
        <taxon>Pseudomonadati</taxon>
        <taxon>Bacteroidota</taxon>
        <taxon>Sphingobacteriia</taxon>
        <taxon>Sphingobacteriales</taxon>
        <taxon>Sphingobacteriaceae</taxon>
        <taxon>Mucilaginibacter</taxon>
    </lineage>
</organism>
<keyword evidence="3" id="KW-0645">Protease</keyword>